<dbReference type="EMBL" id="SUMF01000010">
    <property type="protein sequence ID" value="TJZ73346.1"/>
    <property type="molecule type" value="Genomic_DNA"/>
</dbReference>
<organism evidence="2 3">
    <name type="scientific">Chitiniphilus eburneus</name>
    <dbReference type="NCBI Taxonomy" id="2571148"/>
    <lineage>
        <taxon>Bacteria</taxon>
        <taxon>Pseudomonadati</taxon>
        <taxon>Pseudomonadota</taxon>
        <taxon>Betaproteobacteria</taxon>
        <taxon>Neisseriales</taxon>
        <taxon>Chitinibacteraceae</taxon>
        <taxon>Chitiniphilus</taxon>
    </lineage>
</organism>
<keyword evidence="1" id="KW-0472">Membrane</keyword>
<evidence type="ECO:0000256" key="1">
    <source>
        <dbReference type="SAM" id="Phobius"/>
    </source>
</evidence>
<keyword evidence="1" id="KW-1133">Transmembrane helix</keyword>
<feature type="transmembrane region" description="Helical" evidence="1">
    <location>
        <begin position="266"/>
        <end position="296"/>
    </location>
</feature>
<proteinExistence type="predicted"/>
<protein>
    <submittedName>
        <fullName evidence="2">Uncharacterized protein</fullName>
    </submittedName>
</protein>
<reference evidence="2 3" key="1">
    <citation type="submission" date="2019-04" db="EMBL/GenBank/DDBJ databases">
        <title>Chitiniphilus eburnea sp. nov., a novel chitinolytic bacterium isolated from aquaculture sludge.</title>
        <authorList>
            <person name="Sheng M."/>
        </authorList>
    </citation>
    <scope>NUCLEOTIDE SEQUENCE [LARGE SCALE GENOMIC DNA]</scope>
    <source>
        <strain evidence="2 3">HX-2-15</strain>
    </source>
</reference>
<evidence type="ECO:0000313" key="3">
    <source>
        <dbReference type="Proteomes" id="UP000310016"/>
    </source>
</evidence>
<comment type="caution">
    <text evidence="2">The sequence shown here is derived from an EMBL/GenBank/DDBJ whole genome shotgun (WGS) entry which is preliminary data.</text>
</comment>
<dbReference type="OrthoDB" id="9125104at2"/>
<dbReference type="Proteomes" id="UP000310016">
    <property type="component" value="Unassembled WGS sequence"/>
</dbReference>
<gene>
    <name evidence="2" type="ORF">FAZ21_10820</name>
</gene>
<name>A0A4U0PXM6_9NEIS</name>
<keyword evidence="3" id="KW-1185">Reference proteome</keyword>
<evidence type="ECO:0000313" key="2">
    <source>
        <dbReference type="EMBL" id="TJZ73346.1"/>
    </source>
</evidence>
<dbReference type="AlphaFoldDB" id="A0A4U0PXM6"/>
<sequence length="370" mass="42916">MTGKGKAGVKSDWTLWRALEEWRAKKRELEPMFAAAGLGDEQETLANRAIVDLKRAPPTPPLVSGDTQRDIEETKRYREAYYRHFEESLYKVEALLRLPWVPEMEPLAEAIRGEVAQLREWMTEHPATRPDFTRLEALVQHYIKLDHPELQLPEGLLDGRRRALMDIAGYPLLVQHALKDPFNEAVPPLTSDAFRNDFETRAQTYLQTDWLHSRVVTQWYATLALDAAVARKKRDSTDRARLAKLLRRRWPTLSVLLPGFEQADQLWYLMLSGLTFLALFAEWWIPAGFLVIWLSMSIGAHRREKKEIEARQAYLSTQVGTMKRVRDRFVAGVTQPDKLAFQLRQLDEAGEYIDDTLYRLLGLHTYDTEE</sequence>
<keyword evidence="1" id="KW-0812">Transmembrane</keyword>
<dbReference type="RefSeq" id="WP_136773461.1">
    <property type="nucleotide sequence ID" value="NZ_CP156074.1"/>
</dbReference>
<accession>A0A4U0PXM6</accession>